<protein>
    <submittedName>
        <fullName evidence="12">Acyltransferase family protein</fullName>
        <ecNumber evidence="12">2.3.1.-</ecNumber>
    </submittedName>
</protein>
<dbReference type="RefSeq" id="WP_367990911.1">
    <property type="nucleotide sequence ID" value="NZ_JBFPJR010000002.1"/>
</dbReference>
<comment type="caution">
    <text evidence="12">The sequence shown here is derived from an EMBL/GenBank/DDBJ whole genome shotgun (WGS) entry which is preliminary data.</text>
</comment>
<feature type="transmembrane region" description="Helical" evidence="9">
    <location>
        <begin position="376"/>
        <end position="397"/>
    </location>
</feature>
<organism evidence="12 13">
    <name type="scientific">Nocardioides eburneus</name>
    <dbReference type="NCBI Taxonomy" id="3231482"/>
    <lineage>
        <taxon>Bacteria</taxon>
        <taxon>Bacillati</taxon>
        <taxon>Actinomycetota</taxon>
        <taxon>Actinomycetes</taxon>
        <taxon>Propionibacteriales</taxon>
        <taxon>Nocardioidaceae</taxon>
        <taxon>Nocardioides</taxon>
    </lineage>
</organism>
<evidence type="ECO:0000256" key="9">
    <source>
        <dbReference type="SAM" id="Phobius"/>
    </source>
</evidence>
<dbReference type="InterPro" id="IPR043968">
    <property type="entry name" value="SGNH"/>
</dbReference>
<feature type="transmembrane region" description="Helical" evidence="9">
    <location>
        <begin position="316"/>
        <end position="337"/>
    </location>
</feature>
<evidence type="ECO:0000256" key="7">
    <source>
        <dbReference type="ARBA" id="ARBA00023315"/>
    </source>
</evidence>
<dbReference type="InterPro" id="IPR050879">
    <property type="entry name" value="Acyltransferase_3"/>
</dbReference>
<dbReference type="Gene3D" id="3.40.50.1110">
    <property type="entry name" value="SGNH hydrolase"/>
    <property type="match status" value="1"/>
</dbReference>
<feature type="domain" description="SGNH" evidence="11">
    <location>
        <begin position="458"/>
        <end position="684"/>
    </location>
</feature>
<dbReference type="EC" id="2.3.1.-" evidence="12"/>
<evidence type="ECO:0000256" key="5">
    <source>
        <dbReference type="ARBA" id="ARBA00022989"/>
    </source>
</evidence>
<keyword evidence="2" id="KW-1003">Cell membrane</keyword>
<comment type="subcellular location">
    <subcellularLocation>
        <location evidence="1">Cell membrane</location>
        <topology evidence="1">Multi-pass membrane protein</topology>
    </subcellularLocation>
</comment>
<dbReference type="PANTHER" id="PTHR23028">
    <property type="entry name" value="ACETYLTRANSFERASE"/>
    <property type="match status" value="1"/>
</dbReference>
<feature type="domain" description="Acyltransferase 3" evidence="10">
    <location>
        <begin position="24"/>
        <end position="356"/>
    </location>
</feature>
<evidence type="ECO:0000256" key="8">
    <source>
        <dbReference type="SAM" id="MobiDB-lite"/>
    </source>
</evidence>
<dbReference type="InterPro" id="IPR036514">
    <property type="entry name" value="SGNH_hydro_sf"/>
</dbReference>
<evidence type="ECO:0000259" key="11">
    <source>
        <dbReference type="Pfam" id="PF19040"/>
    </source>
</evidence>
<keyword evidence="7 12" id="KW-0012">Acyltransferase</keyword>
<dbReference type="GO" id="GO:0016746">
    <property type="term" value="F:acyltransferase activity"/>
    <property type="evidence" value="ECO:0007669"/>
    <property type="project" value="UniProtKB-KW"/>
</dbReference>
<evidence type="ECO:0000256" key="3">
    <source>
        <dbReference type="ARBA" id="ARBA00022679"/>
    </source>
</evidence>
<evidence type="ECO:0000313" key="13">
    <source>
        <dbReference type="Proteomes" id="UP001556631"/>
    </source>
</evidence>
<feature type="transmembrane region" description="Helical" evidence="9">
    <location>
        <begin position="251"/>
        <end position="269"/>
    </location>
</feature>
<proteinExistence type="predicted"/>
<feature type="transmembrane region" description="Helical" evidence="9">
    <location>
        <begin position="48"/>
        <end position="69"/>
    </location>
</feature>
<evidence type="ECO:0000259" key="10">
    <source>
        <dbReference type="Pfam" id="PF01757"/>
    </source>
</evidence>
<feature type="transmembrane region" description="Helical" evidence="9">
    <location>
        <begin position="162"/>
        <end position="179"/>
    </location>
</feature>
<accession>A0ABV3SW30</accession>
<reference evidence="12 13" key="1">
    <citation type="submission" date="2024-07" db="EMBL/GenBank/DDBJ databases">
        <authorList>
            <person name="Lee S."/>
            <person name="Kang M."/>
        </authorList>
    </citation>
    <scope>NUCLEOTIDE SEQUENCE [LARGE SCALE GENOMIC DNA]</scope>
    <source>
        <strain evidence="12 13">DS6</strain>
    </source>
</reference>
<feature type="region of interest" description="Disordered" evidence="8">
    <location>
        <begin position="1"/>
        <end position="22"/>
    </location>
</feature>
<name>A0ABV3SW30_9ACTN</name>
<keyword evidence="13" id="KW-1185">Reference proteome</keyword>
<keyword evidence="5 9" id="KW-1133">Transmembrane helix</keyword>
<evidence type="ECO:0000256" key="2">
    <source>
        <dbReference type="ARBA" id="ARBA00022475"/>
    </source>
</evidence>
<keyword evidence="6 9" id="KW-0472">Membrane</keyword>
<dbReference type="InterPro" id="IPR002656">
    <property type="entry name" value="Acyl_transf_3_dom"/>
</dbReference>
<feature type="transmembrane region" description="Helical" evidence="9">
    <location>
        <begin position="275"/>
        <end position="295"/>
    </location>
</feature>
<evidence type="ECO:0000256" key="4">
    <source>
        <dbReference type="ARBA" id="ARBA00022692"/>
    </source>
</evidence>
<dbReference type="Proteomes" id="UP001556631">
    <property type="component" value="Unassembled WGS sequence"/>
</dbReference>
<evidence type="ECO:0000256" key="1">
    <source>
        <dbReference type="ARBA" id="ARBA00004651"/>
    </source>
</evidence>
<feature type="transmembrane region" description="Helical" evidence="9">
    <location>
        <begin position="90"/>
        <end position="109"/>
    </location>
</feature>
<evidence type="ECO:0000313" key="12">
    <source>
        <dbReference type="EMBL" id="MEX0426258.1"/>
    </source>
</evidence>
<dbReference type="Pfam" id="PF01757">
    <property type="entry name" value="Acyl_transf_3"/>
    <property type="match status" value="1"/>
</dbReference>
<dbReference type="PANTHER" id="PTHR23028:SF53">
    <property type="entry name" value="ACYL_TRANSF_3 DOMAIN-CONTAINING PROTEIN"/>
    <property type="match status" value="1"/>
</dbReference>
<dbReference type="Pfam" id="PF19040">
    <property type="entry name" value="SGNH"/>
    <property type="match status" value="1"/>
</dbReference>
<feature type="transmembrane region" description="Helical" evidence="9">
    <location>
        <begin position="26"/>
        <end position="42"/>
    </location>
</feature>
<gene>
    <name evidence="12" type="ORF">AB3X52_01410</name>
</gene>
<dbReference type="EMBL" id="JBFPJR010000002">
    <property type="protein sequence ID" value="MEX0426258.1"/>
    <property type="molecule type" value="Genomic_DNA"/>
</dbReference>
<keyword evidence="4 9" id="KW-0812">Transmembrane</keyword>
<feature type="transmembrane region" description="Helical" evidence="9">
    <location>
        <begin position="186"/>
        <end position="208"/>
    </location>
</feature>
<evidence type="ECO:0000256" key="6">
    <source>
        <dbReference type="ARBA" id="ARBA00023136"/>
    </source>
</evidence>
<keyword evidence="3 12" id="KW-0808">Transferase</keyword>
<sequence>MTATGVASERPARTARPSSPTRTDIQGLRAIAVSAVVLYHFWPRRLTGGYVGVDVFLVISGFLITTHLLRRPIATGRDLLGFWARRIRRLLPSACLVLAVTLVASIAWAPDTMLRRIAEEVLSAALYVENWYLAWASTDYLAAAEAHTPVQHYWSLSVEEQFYLVWPLLFGAIAFVSSRKRALARWLPLAVTLAVTVCSLAYCVHLTATDPAPAYFVSTARFWELAVGGMLASLVVRGVPWSPPPALRAATAWVGLGMIGWACVVFTPATEFPGWAALLPVLGAAVVIAADADDVSWGPGRLLALRPVQWLGDVSYLIYLWHWPMLVITPFVLGHALAWPEKILLGCLTLLLAAITKRLLEDPVRFSPALLRRLPANFAVLAVCVGLVAAVAVPTIASSGTSLSDINRQSAQAQKELGICYGAGTARHPAQCGDIGQSVLTDPVAAKNDLPFVYRKRCRNTPPYDTQITCQFGAKDPKVRIALVGNSHASHWVPALQRILRKNPDAQVTTYLTTVCYTVDLPVYRVSVAGDCQRVARWQIKAVAQGHYDMVVMSNRTEADIRGVPPAQKVAAARNGYRDALRKFQASGAGVVVVRDTPFMVNSVPDCIAAHNLDWEQCRVPRTRAVEPDPAAQAAASVQGVQVVNMTNVFCDDSLCNPVVGRTIAYADDGHLTASFSRSLAPEICDGMAASTSKPLVSCRGLEF</sequence>
<dbReference type="SUPFAM" id="SSF52266">
    <property type="entry name" value="SGNH hydrolase"/>
    <property type="match status" value="1"/>
</dbReference>